<evidence type="ECO:0000313" key="3">
    <source>
        <dbReference type="Proteomes" id="UP001309876"/>
    </source>
</evidence>
<comment type="caution">
    <text evidence="2">The sequence shown here is derived from an EMBL/GenBank/DDBJ whole genome shotgun (WGS) entry which is preliminary data.</text>
</comment>
<reference evidence="2 3" key="1">
    <citation type="submission" date="2023-08" db="EMBL/GenBank/DDBJ databases">
        <title>Black Yeasts Isolated from many extreme environments.</title>
        <authorList>
            <person name="Coleine C."/>
            <person name="Stajich J.E."/>
            <person name="Selbmann L."/>
        </authorList>
    </citation>
    <scope>NUCLEOTIDE SEQUENCE [LARGE SCALE GENOMIC DNA]</scope>
    <source>
        <strain evidence="2 3">CCFEE 5910</strain>
    </source>
</reference>
<dbReference type="PANTHER" id="PTHR28208:SF1">
    <property type="entry name" value="FILAMENT ORGANIZATION PROTEIN APP1-LIKE, PUTATIVE (AFU_ORTHOLOGUE AFUA_1G06650)-RELATED"/>
    <property type="match status" value="1"/>
</dbReference>
<dbReference type="GO" id="GO:0030479">
    <property type="term" value="C:actin cortical patch"/>
    <property type="evidence" value="ECO:0007669"/>
    <property type="project" value="TreeGrafter"/>
</dbReference>
<name>A0AAN7Y4E9_9EURO</name>
<protein>
    <recommendedName>
        <fullName evidence="1">Phosphatidate phosphatase APP1 catalytic domain-containing protein</fullName>
    </recommendedName>
</protein>
<accession>A0AAN7Y4E9</accession>
<sequence>MDFLRGQKMEEDPLEAQGREKANFARVETMLFEKLTKAGVSSISSTAALKLPGAAIEGLFGWLGIKNPLIRNARADRNEVWILDNTAFKTSNSAAWEAEFVTAFFQHGRGDLTMAAAAIVDAVGLDGNPGADKDKKAIIEERLKPFIDAIAPARTLPVVIQPQGGETTRQILGPSNTNGISSQILEVADSSQQDGATIRVESDTGVRHLPKATGATRLVSPEGWAVISDIDDTIKITQTPDPVGILRTTFTEPAQFTSHMPAFYKILDEQLQKPAWFYLSASPYNLYPFLHQFISDYFPPGTIILRDASWQTLGGLLSSLTQGVKEYKSSRIDKIHGWLPDRKVICVGDSTQMDPETYAATYRKHPGWIKAIYIRKVLDAPFMEEKNQPERFEKAFEGIPQQVWKVFVLPDELKDHVATVVGEQHQGVLSTLSSFFCGEQREHQQLEQDKVKH</sequence>
<proteinExistence type="predicted"/>
<evidence type="ECO:0000313" key="2">
    <source>
        <dbReference type="EMBL" id="KAK5081965.1"/>
    </source>
</evidence>
<dbReference type="EMBL" id="JAVRRJ010000008">
    <property type="protein sequence ID" value="KAK5081965.1"/>
    <property type="molecule type" value="Genomic_DNA"/>
</dbReference>
<organism evidence="2 3">
    <name type="scientific">Lithohypha guttulata</name>
    <dbReference type="NCBI Taxonomy" id="1690604"/>
    <lineage>
        <taxon>Eukaryota</taxon>
        <taxon>Fungi</taxon>
        <taxon>Dikarya</taxon>
        <taxon>Ascomycota</taxon>
        <taxon>Pezizomycotina</taxon>
        <taxon>Eurotiomycetes</taxon>
        <taxon>Chaetothyriomycetidae</taxon>
        <taxon>Chaetothyriales</taxon>
        <taxon>Trichomeriaceae</taxon>
        <taxon>Lithohypha</taxon>
    </lineage>
</organism>
<dbReference type="InterPro" id="IPR052935">
    <property type="entry name" value="Mg2+_PAP"/>
</dbReference>
<dbReference type="InterPro" id="IPR019236">
    <property type="entry name" value="APP1_cat"/>
</dbReference>
<dbReference type="GO" id="GO:0008195">
    <property type="term" value="F:phosphatidate phosphatase activity"/>
    <property type="evidence" value="ECO:0007669"/>
    <property type="project" value="InterPro"/>
</dbReference>
<dbReference type="Pfam" id="PF09949">
    <property type="entry name" value="APP1_cat"/>
    <property type="match status" value="1"/>
</dbReference>
<gene>
    <name evidence="2" type="ORF">LTR05_007107</name>
</gene>
<dbReference type="PANTHER" id="PTHR28208">
    <property type="entry name" value="PHOSPHATIDATE PHOSPHATASE APP1"/>
    <property type="match status" value="1"/>
</dbReference>
<dbReference type="AlphaFoldDB" id="A0AAN7Y4E9"/>
<evidence type="ECO:0000259" key="1">
    <source>
        <dbReference type="Pfam" id="PF09949"/>
    </source>
</evidence>
<dbReference type="Proteomes" id="UP001309876">
    <property type="component" value="Unassembled WGS sequence"/>
</dbReference>
<keyword evidence="3" id="KW-1185">Reference proteome</keyword>
<feature type="domain" description="Phosphatidate phosphatase APP1 catalytic" evidence="1">
    <location>
        <begin position="224"/>
        <end position="376"/>
    </location>
</feature>